<dbReference type="AlphaFoldDB" id="A0A1A3D395"/>
<dbReference type="EMBL" id="LZKQ01000006">
    <property type="protein sequence ID" value="OBI92906.1"/>
    <property type="molecule type" value="Genomic_DNA"/>
</dbReference>
<keyword evidence="2 4" id="KW-0378">Hydrolase</keyword>
<evidence type="ECO:0000313" key="4">
    <source>
        <dbReference type="EMBL" id="OBI92906.1"/>
    </source>
</evidence>
<feature type="domain" description="Choloylglycine hydrolase/NAAA C-terminal" evidence="3">
    <location>
        <begin position="2"/>
        <end position="286"/>
    </location>
</feature>
<dbReference type="InterPro" id="IPR029055">
    <property type="entry name" value="Ntn_hydrolases_N"/>
</dbReference>
<evidence type="ECO:0000256" key="1">
    <source>
        <dbReference type="ARBA" id="ARBA00006625"/>
    </source>
</evidence>
<reference evidence="4 5" key="1">
    <citation type="submission" date="2016-06" db="EMBL/GenBank/DDBJ databases">
        <authorList>
            <person name="Kjaerup R.B."/>
            <person name="Dalgaard T.S."/>
            <person name="Juul-Madsen H.R."/>
        </authorList>
    </citation>
    <scope>NUCLEOTIDE SEQUENCE [LARGE SCALE GENOMIC DNA]</scope>
    <source>
        <strain evidence="4 5">1081914.2</strain>
    </source>
</reference>
<proteinExistence type="inferred from homology"/>
<dbReference type="InterPro" id="IPR029132">
    <property type="entry name" value="CBAH/NAAA_C"/>
</dbReference>
<evidence type="ECO:0000313" key="5">
    <source>
        <dbReference type="Proteomes" id="UP000093795"/>
    </source>
</evidence>
<dbReference type="PANTHER" id="PTHR35527">
    <property type="entry name" value="CHOLOYLGLYCINE HYDROLASE"/>
    <property type="match status" value="1"/>
</dbReference>
<protein>
    <submittedName>
        <fullName evidence="4">Choloylglycine hydrolase</fullName>
    </submittedName>
</protein>
<dbReference type="Gene3D" id="3.60.60.10">
    <property type="entry name" value="Penicillin V Acylase, Chain A"/>
    <property type="match status" value="1"/>
</dbReference>
<name>A0A1A3D395_MYCAS</name>
<dbReference type="Pfam" id="PF02275">
    <property type="entry name" value="CBAH"/>
    <property type="match status" value="1"/>
</dbReference>
<dbReference type="CDD" id="cd01902">
    <property type="entry name" value="Ntn_CGH"/>
    <property type="match status" value="1"/>
</dbReference>
<dbReference type="Proteomes" id="UP000093795">
    <property type="component" value="Unassembled WGS sequence"/>
</dbReference>
<organism evidence="4 5">
    <name type="scientific">Mycobacterium asiaticum</name>
    <dbReference type="NCBI Taxonomy" id="1790"/>
    <lineage>
        <taxon>Bacteria</taxon>
        <taxon>Bacillati</taxon>
        <taxon>Actinomycetota</taxon>
        <taxon>Actinomycetes</taxon>
        <taxon>Mycobacteriales</taxon>
        <taxon>Mycobacteriaceae</taxon>
        <taxon>Mycobacterium</taxon>
    </lineage>
</organism>
<dbReference type="PANTHER" id="PTHR35527:SF2">
    <property type="entry name" value="HYDROLASE"/>
    <property type="match status" value="1"/>
</dbReference>
<comment type="similarity">
    <text evidence="1">Belongs to the peptidase C59 family.</text>
</comment>
<evidence type="ECO:0000256" key="2">
    <source>
        <dbReference type="ARBA" id="ARBA00022801"/>
    </source>
</evidence>
<comment type="caution">
    <text evidence="4">The sequence shown here is derived from an EMBL/GenBank/DDBJ whole genome shotgun (WGS) entry which is preliminary data.</text>
</comment>
<gene>
    <name evidence="4" type="ORF">A9X01_08600</name>
</gene>
<dbReference type="RefSeq" id="WP_065118734.1">
    <property type="nucleotide sequence ID" value="NZ_LZKQ01000006.1"/>
</dbReference>
<dbReference type="SUPFAM" id="SSF56235">
    <property type="entry name" value="N-terminal nucleophile aminohydrolases (Ntn hydrolases)"/>
    <property type="match status" value="1"/>
</dbReference>
<dbReference type="GO" id="GO:0016787">
    <property type="term" value="F:hydrolase activity"/>
    <property type="evidence" value="ECO:0007669"/>
    <property type="project" value="UniProtKB-KW"/>
</dbReference>
<dbReference type="InterPro" id="IPR052193">
    <property type="entry name" value="Peptidase_C59"/>
</dbReference>
<accession>A0A1A3D395</accession>
<evidence type="ECO:0000259" key="3">
    <source>
        <dbReference type="Pfam" id="PF02275"/>
    </source>
</evidence>
<sequence length="329" mass="35826">MCTRVVHSRDGEPVLVGRNMDYHCDTGTNLWVLPRGIERNDGVGGSLSWTAKYGSLIASAYDLMSVDGVNEAGLAGHILWLTESDYGTHDATKPALSMAIWLQYFLDNFATVADAAAWVNETKVQVVPLADPSTGRVPAVHLALDDASGDSAIIEYVAGAPTVWHSREYRVMTNSPTYDKQLELLTRFEEFGGSQTLPGTTLASDRFARASYYVERLPPAADQVSAIAGMLSVIRNAAQPFRIPDPGKPEASQTIWQTVTDLTNRRYVYSSTTRPNIVWVDLGEIDFSETAPARKLDLTADTALEDGLVGNVTTKFTATAPMQFLTLSS</sequence>
<dbReference type="OrthoDB" id="1265391at2"/>